<sequence>MHSEHQIFVQAIHFKSKLKLTFFSKEDGVPLVRTCAPMDFGPSRRAKDTSNRYHFWDYDSDTKSHTLSLLPEQVIQIKATEDSFNPVEFIIWDTKKSPWFLPRDWGTFS</sequence>
<proteinExistence type="predicted"/>
<accession>A0A846H3W7</accession>
<evidence type="ECO:0000313" key="1">
    <source>
        <dbReference type="EMBL" id="NEU71708.1"/>
    </source>
</evidence>
<keyword evidence="2" id="KW-1185">Reference proteome</keyword>
<dbReference type="EMBL" id="JTCM02000005">
    <property type="protein sequence ID" value="NEU71708.1"/>
    <property type="molecule type" value="Genomic_DNA"/>
</dbReference>
<dbReference type="RefSeq" id="WP_039744497.1">
    <property type="nucleotide sequence ID" value="NZ_JTCM02000005.1"/>
</dbReference>
<gene>
    <name evidence="1" type="ORF">PI95_003685</name>
</gene>
<evidence type="ECO:0000313" key="2">
    <source>
        <dbReference type="Proteomes" id="UP000031549"/>
    </source>
</evidence>
<name>A0A846H3W7_9CYAN</name>
<dbReference type="Proteomes" id="UP000031549">
    <property type="component" value="Unassembled WGS sequence"/>
</dbReference>
<protein>
    <submittedName>
        <fullName evidence="1">Uncharacterized protein</fullName>
    </submittedName>
</protein>
<organism evidence="1 2">
    <name type="scientific">Hassallia byssoidea VB512170</name>
    <dbReference type="NCBI Taxonomy" id="1304833"/>
    <lineage>
        <taxon>Bacteria</taxon>
        <taxon>Bacillati</taxon>
        <taxon>Cyanobacteriota</taxon>
        <taxon>Cyanophyceae</taxon>
        <taxon>Nostocales</taxon>
        <taxon>Tolypothrichaceae</taxon>
        <taxon>Hassallia</taxon>
    </lineage>
</organism>
<comment type="caution">
    <text evidence="1">The sequence shown here is derived from an EMBL/GenBank/DDBJ whole genome shotgun (WGS) entry which is preliminary data.</text>
</comment>
<reference evidence="1 2" key="1">
    <citation type="journal article" date="2015" name="Genome Announc.">
        <title>Draft Genome Sequence of Cyanobacterium Hassallia byssoidea Strain VB512170, Isolated from Monuments in India.</title>
        <authorList>
            <person name="Singh D."/>
            <person name="Chandrababunaidu M.M."/>
            <person name="Panda A."/>
            <person name="Sen D."/>
            <person name="Bhattacharyya S."/>
            <person name="Adhikary S.P."/>
            <person name="Tripathy S."/>
        </authorList>
    </citation>
    <scope>NUCLEOTIDE SEQUENCE [LARGE SCALE GENOMIC DNA]</scope>
    <source>
        <strain evidence="1 2">VB512170</strain>
    </source>
</reference>
<dbReference type="AlphaFoldDB" id="A0A846H3W7"/>